<protein>
    <submittedName>
        <fullName evidence="3">Transposase</fullName>
    </submittedName>
</protein>
<accession>A0A183GUD7</accession>
<keyword evidence="2" id="KW-1185">Reference proteome</keyword>
<proteinExistence type="predicted"/>
<dbReference type="WBParaSite" id="HPBE_0002630701-mRNA-1">
    <property type="protein sequence ID" value="HPBE_0002630701-mRNA-1"/>
    <property type="gene ID" value="HPBE_0002630701"/>
</dbReference>
<evidence type="ECO:0000313" key="3">
    <source>
        <dbReference type="WBParaSite" id="HPBE_0002630701-mRNA-1"/>
    </source>
</evidence>
<reference evidence="3" key="2">
    <citation type="submission" date="2019-09" db="UniProtKB">
        <authorList>
            <consortium name="WormBaseParasite"/>
        </authorList>
    </citation>
    <scope>IDENTIFICATION</scope>
</reference>
<sequence>MVPRNAVEARADGYDHVDESDCHVQDGFLVGKRTDHDGMPPERSGRNRLRWLLWTSFQRAQLTWETYRRMGRGTPLKMRTALCRETQLETAPDPVR</sequence>
<dbReference type="EMBL" id="UZAH01039671">
    <property type="protein sequence ID" value="VDP56883.1"/>
    <property type="molecule type" value="Genomic_DNA"/>
</dbReference>
<accession>A0A3P8IG80</accession>
<name>A0A183GUD7_HELPZ</name>
<dbReference type="AlphaFoldDB" id="A0A183GUD7"/>
<evidence type="ECO:0000313" key="1">
    <source>
        <dbReference type="EMBL" id="VDP56883.1"/>
    </source>
</evidence>
<dbReference type="Proteomes" id="UP000050761">
    <property type="component" value="Unassembled WGS sequence"/>
</dbReference>
<reference evidence="1 2" key="1">
    <citation type="submission" date="2018-11" db="EMBL/GenBank/DDBJ databases">
        <authorList>
            <consortium name="Pathogen Informatics"/>
        </authorList>
    </citation>
    <scope>NUCLEOTIDE SEQUENCE [LARGE SCALE GENOMIC DNA]</scope>
</reference>
<gene>
    <name evidence="1" type="ORF">HPBE_LOCUS26306</name>
</gene>
<organism evidence="2 3">
    <name type="scientific">Heligmosomoides polygyrus</name>
    <name type="common">Parasitic roundworm</name>
    <dbReference type="NCBI Taxonomy" id="6339"/>
    <lineage>
        <taxon>Eukaryota</taxon>
        <taxon>Metazoa</taxon>
        <taxon>Ecdysozoa</taxon>
        <taxon>Nematoda</taxon>
        <taxon>Chromadorea</taxon>
        <taxon>Rhabditida</taxon>
        <taxon>Rhabditina</taxon>
        <taxon>Rhabditomorpha</taxon>
        <taxon>Strongyloidea</taxon>
        <taxon>Heligmosomidae</taxon>
        <taxon>Heligmosomoides</taxon>
    </lineage>
</organism>
<evidence type="ECO:0000313" key="2">
    <source>
        <dbReference type="Proteomes" id="UP000050761"/>
    </source>
</evidence>